<keyword evidence="7 8" id="KW-0949">S-adenosyl-L-methionine</keyword>
<evidence type="ECO:0000313" key="10">
    <source>
        <dbReference type="EMBL" id="KAF9486008.1"/>
    </source>
</evidence>
<evidence type="ECO:0000256" key="9">
    <source>
        <dbReference type="PIRSR" id="PIRSR016305-1"/>
    </source>
</evidence>
<evidence type="ECO:0000256" key="6">
    <source>
        <dbReference type="ARBA" id="ARBA00022679"/>
    </source>
</evidence>
<comment type="caution">
    <text evidence="10">The sequence shown here is derived from an EMBL/GenBank/DDBJ whole genome shotgun (WGS) entry which is preliminary data.</text>
</comment>
<name>A0A9P6D7U9_9AGAR</name>
<evidence type="ECO:0000313" key="11">
    <source>
        <dbReference type="Proteomes" id="UP000807469"/>
    </source>
</evidence>
<dbReference type="EC" id="2.1.1.233" evidence="3 8"/>
<comment type="catalytic activity">
    <reaction evidence="1 8">
        <text>[phosphatase 2A protein]-C-terminal L-leucine + S-adenosyl-L-methionine = [phosphatase 2A protein]-C-terminal L-leucine methyl ester + S-adenosyl-L-homocysteine</text>
        <dbReference type="Rhea" id="RHEA:48544"/>
        <dbReference type="Rhea" id="RHEA-COMP:12134"/>
        <dbReference type="Rhea" id="RHEA-COMP:12135"/>
        <dbReference type="ChEBI" id="CHEBI:57856"/>
        <dbReference type="ChEBI" id="CHEBI:59789"/>
        <dbReference type="ChEBI" id="CHEBI:90516"/>
        <dbReference type="ChEBI" id="CHEBI:90517"/>
        <dbReference type="EC" id="2.1.1.233"/>
    </reaction>
</comment>
<evidence type="ECO:0000256" key="2">
    <source>
        <dbReference type="ARBA" id="ARBA00010703"/>
    </source>
</evidence>
<comment type="similarity">
    <text evidence="2 8">Belongs to the methyltransferase superfamily. LCMT family.</text>
</comment>
<dbReference type="Pfam" id="PF04072">
    <property type="entry name" value="LCM"/>
    <property type="match status" value="1"/>
</dbReference>
<evidence type="ECO:0000256" key="4">
    <source>
        <dbReference type="ARBA" id="ARBA00017497"/>
    </source>
</evidence>
<dbReference type="EMBL" id="MU155132">
    <property type="protein sequence ID" value="KAF9486008.1"/>
    <property type="molecule type" value="Genomic_DNA"/>
</dbReference>
<dbReference type="Gene3D" id="3.40.50.150">
    <property type="entry name" value="Vaccinia Virus protein VP39"/>
    <property type="match status" value="1"/>
</dbReference>
<sequence>MFPPPRAPTGDASIRSTDNDAAVARLSAVQKHYFEDPYIRHFVPRAHLVPHRPPLINIGTYVRSAGIDTLIDQWLSIAGEAGKRCQIISLGAGSDTRFWRIAAGHLTDNLKTYIEVDFPEITTKKAMAIRKSKELMSGLGDAGNVSLAQGGTALHSPRYHLLPTDLRVDPSETLEPLLCSSTNDDDPPLLDPSMPTLLLFECVLAYMPPSSSSRLLEWFVNLIKTNPDGVLGCVVYEMFGLDDAFGRVMINNLSERNITLPGVGAYPTIESLPNRFIHTGFKAARALTLKDIRKNYIASEELERISQLEFLDETEELDLVLAHYAISWGLLLINTDIGAIWGKWGLIKQD</sequence>
<dbReference type="PANTHER" id="PTHR13600">
    <property type="entry name" value="LEUCINE CARBOXYL METHYLTRANSFERASE"/>
    <property type="match status" value="1"/>
</dbReference>
<protein>
    <recommendedName>
        <fullName evidence="4 8">Leucine carboxyl methyltransferase 1</fullName>
        <ecNumber evidence="3 8">2.1.1.233</ecNumber>
    </recommendedName>
</protein>
<dbReference type="GO" id="GO:0032259">
    <property type="term" value="P:methylation"/>
    <property type="evidence" value="ECO:0007669"/>
    <property type="project" value="UniProtKB-KW"/>
</dbReference>
<dbReference type="InterPro" id="IPR016651">
    <property type="entry name" value="LCMT1"/>
</dbReference>
<dbReference type="Proteomes" id="UP000807469">
    <property type="component" value="Unassembled WGS sequence"/>
</dbReference>
<dbReference type="PIRSF" id="PIRSF016305">
    <property type="entry name" value="LCM_mtfrase"/>
    <property type="match status" value="1"/>
</dbReference>
<dbReference type="InterPro" id="IPR007213">
    <property type="entry name" value="Ppm1/Ppm2/Tcmp"/>
</dbReference>
<organism evidence="10 11">
    <name type="scientific">Pholiota conissans</name>
    <dbReference type="NCBI Taxonomy" id="109636"/>
    <lineage>
        <taxon>Eukaryota</taxon>
        <taxon>Fungi</taxon>
        <taxon>Dikarya</taxon>
        <taxon>Basidiomycota</taxon>
        <taxon>Agaricomycotina</taxon>
        <taxon>Agaricomycetes</taxon>
        <taxon>Agaricomycetidae</taxon>
        <taxon>Agaricales</taxon>
        <taxon>Agaricineae</taxon>
        <taxon>Strophariaceae</taxon>
        <taxon>Pholiota</taxon>
    </lineage>
</organism>
<reference evidence="10" key="1">
    <citation type="submission" date="2020-11" db="EMBL/GenBank/DDBJ databases">
        <authorList>
            <consortium name="DOE Joint Genome Institute"/>
            <person name="Ahrendt S."/>
            <person name="Riley R."/>
            <person name="Andreopoulos W."/>
            <person name="Labutti K."/>
            <person name="Pangilinan J."/>
            <person name="Ruiz-Duenas F.J."/>
            <person name="Barrasa J.M."/>
            <person name="Sanchez-Garcia M."/>
            <person name="Camarero S."/>
            <person name="Miyauchi S."/>
            <person name="Serrano A."/>
            <person name="Linde D."/>
            <person name="Babiker R."/>
            <person name="Drula E."/>
            <person name="Ayuso-Fernandez I."/>
            <person name="Pacheco R."/>
            <person name="Padilla G."/>
            <person name="Ferreira P."/>
            <person name="Barriuso J."/>
            <person name="Kellner H."/>
            <person name="Castanera R."/>
            <person name="Alfaro M."/>
            <person name="Ramirez L."/>
            <person name="Pisabarro A.G."/>
            <person name="Kuo A."/>
            <person name="Tritt A."/>
            <person name="Lipzen A."/>
            <person name="He G."/>
            <person name="Yan M."/>
            <person name="Ng V."/>
            <person name="Cullen D."/>
            <person name="Martin F."/>
            <person name="Rosso M.-N."/>
            <person name="Henrissat B."/>
            <person name="Hibbett D."/>
            <person name="Martinez A.T."/>
            <person name="Grigoriev I.V."/>
        </authorList>
    </citation>
    <scope>NUCLEOTIDE SEQUENCE</scope>
    <source>
        <strain evidence="10">CIRM-BRFM 674</strain>
    </source>
</reference>
<accession>A0A9P6D7U9</accession>
<proteinExistence type="inferred from homology"/>
<gene>
    <name evidence="10" type="ORF">BDN70DRAFT_870507</name>
</gene>
<dbReference type="OrthoDB" id="203237at2759"/>
<evidence type="ECO:0000256" key="3">
    <source>
        <dbReference type="ARBA" id="ARBA00012834"/>
    </source>
</evidence>
<feature type="binding site" evidence="9">
    <location>
        <position position="201"/>
    </location>
    <ligand>
        <name>S-adenosyl-L-methionine</name>
        <dbReference type="ChEBI" id="CHEBI:59789"/>
    </ligand>
</feature>
<keyword evidence="11" id="KW-1185">Reference proteome</keyword>
<dbReference type="InterPro" id="IPR029063">
    <property type="entry name" value="SAM-dependent_MTases_sf"/>
</dbReference>
<evidence type="ECO:0000256" key="8">
    <source>
        <dbReference type="PIRNR" id="PIRNR016305"/>
    </source>
</evidence>
<evidence type="ECO:0000256" key="7">
    <source>
        <dbReference type="ARBA" id="ARBA00022691"/>
    </source>
</evidence>
<feature type="binding site" evidence="9">
    <location>
        <position position="91"/>
    </location>
    <ligand>
        <name>S-adenosyl-L-methionine</name>
        <dbReference type="ChEBI" id="CHEBI:59789"/>
    </ligand>
</feature>
<evidence type="ECO:0000256" key="1">
    <source>
        <dbReference type="ARBA" id="ARBA00000724"/>
    </source>
</evidence>
<feature type="binding site" evidence="9">
    <location>
        <begin position="165"/>
        <end position="166"/>
    </location>
    <ligand>
        <name>S-adenosyl-L-methionine</name>
        <dbReference type="ChEBI" id="CHEBI:59789"/>
    </ligand>
</feature>
<keyword evidence="6 8" id="KW-0808">Transferase</keyword>
<comment type="function">
    <text evidence="8">Methylates the carboxyl group of the C-terminal leucine residue of protein phosphatase 2A catalytic subunits to form alpha-leucine ester residues.</text>
</comment>
<dbReference type="SUPFAM" id="SSF53335">
    <property type="entry name" value="S-adenosyl-L-methionine-dependent methyltransferases"/>
    <property type="match status" value="1"/>
</dbReference>
<dbReference type="AlphaFoldDB" id="A0A9P6D7U9"/>
<dbReference type="PANTHER" id="PTHR13600:SF21">
    <property type="entry name" value="LEUCINE CARBOXYL METHYLTRANSFERASE 1"/>
    <property type="match status" value="1"/>
</dbReference>
<evidence type="ECO:0000256" key="5">
    <source>
        <dbReference type="ARBA" id="ARBA00022603"/>
    </source>
</evidence>
<feature type="binding site" evidence="9">
    <location>
        <position position="63"/>
    </location>
    <ligand>
        <name>S-adenosyl-L-methionine</name>
        <dbReference type="ChEBI" id="CHEBI:59789"/>
    </ligand>
</feature>
<keyword evidence="5 8" id="KW-0489">Methyltransferase</keyword>
<dbReference type="GO" id="GO:0018423">
    <property type="term" value="F:protein C-terminal leucine carboxyl O-methyltransferase activity"/>
    <property type="evidence" value="ECO:0007669"/>
    <property type="project" value="UniProtKB-EC"/>
</dbReference>